<name>A0AAN7C5S0_9PEZI</name>
<dbReference type="PANTHER" id="PTHR45646:SF11">
    <property type="entry name" value="SERINE_THREONINE-PROTEIN KINASE DOA"/>
    <property type="match status" value="1"/>
</dbReference>
<keyword evidence="5 6" id="KW-0067">ATP-binding</keyword>
<sequence>MARNPYSYFSDPYSGFIYHESLYGYRPGGFHPVSLGDTFRDGRYEIRRKLGFGQYSTVWLARDHQAQRWVAIKIKAAEDSLEVPDADPEVRVVLDLERHYASLPQEKPRYFARLLEVFRCHKLTLRPDTILRASQQLLEAVASLHHMGIAHGDISYSNVAFTCKQAMESEEDLFHVLGTLETIESSQYGHDFPPNLPRYMYDSAGWASWFEEVDEEICLLDWASYFPLHQRPGDFWQPRSLRSPETFFAESFDHRHDLWWAGCVIYALSYPKFCRYGGSDELLVLEWEKQLGPLPETLQARWEDMLKDTLPGRRALRKPYHEAPITDSFELRRQ</sequence>
<dbReference type="InterPro" id="IPR051175">
    <property type="entry name" value="CLK_kinases"/>
</dbReference>
<reference evidence="8" key="2">
    <citation type="submission" date="2023-05" db="EMBL/GenBank/DDBJ databases">
        <authorList>
            <consortium name="Lawrence Berkeley National Laboratory"/>
            <person name="Steindorff A."/>
            <person name="Hensen N."/>
            <person name="Bonometti L."/>
            <person name="Westerberg I."/>
            <person name="Brannstrom I.O."/>
            <person name="Guillou S."/>
            <person name="Cros-Aarteil S."/>
            <person name="Calhoun S."/>
            <person name="Haridas S."/>
            <person name="Kuo A."/>
            <person name="Mondo S."/>
            <person name="Pangilinan J."/>
            <person name="Riley R."/>
            <person name="Labutti K."/>
            <person name="Andreopoulos B."/>
            <person name="Lipzen A."/>
            <person name="Chen C."/>
            <person name="Yanf M."/>
            <person name="Daum C."/>
            <person name="Ng V."/>
            <person name="Clum A."/>
            <person name="Ohm R."/>
            <person name="Martin F."/>
            <person name="Silar P."/>
            <person name="Natvig D."/>
            <person name="Lalanne C."/>
            <person name="Gautier V."/>
            <person name="Ament-Velasquez S.L."/>
            <person name="Kruys A."/>
            <person name="Hutchinson M.I."/>
            <person name="Powell A.J."/>
            <person name="Barry K."/>
            <person name="Miller A.N."/>
            <person name="Grigoriev I.V."/>
            <person name="Debuchy R."/>
            <person name="Gladieux P."/>
            <person name="Thoren M.H."/>
            <person name="Johannesson H."/>
        </authorList>
    </citation>
    <scope>NUCLEOTIDE SEQUENCE</scope>
    <source>
        <strain evidence="8">CBS 532.94</strain>
    </source>
</reference>
<dbReference type="AlphaFoldDB" id="A0AAN7C5S0"/>
<reference evidence="8" key="1">
    <citation type="journal article" date="2023" name="Mol. Phylogenet. Evol.">
        <title>Genome-scale phylogeny and comparative genomics of the fungal order Sordariales.</title>
        <authorList>
            <person name="Hensen N."/>
            <person name="Bonometti L."/>
            <person name="Westerberg I."/>
            <person name="Brannstrom I.O."/>
            <person name="Guillou S."/>
            <person name="Cros-Aarteil S."/>
            <person name="Calhoun S."/>
            <person name="Haridas S."/>
            <person name="Kuo A."/>
            <person name="Mondo S."/>
            <person name="Pangilinan J."/>
            <person name="Riley R."/>
            <person name="LaButti K."/>
            <person name="Andreopoulos B."/>
            <person name="Lipzen A."/>
            <person name="Chen C."/>
            <person name="Yan M."/>
            <person name="Daum C."/>
            <person name="Ng V."/>
            <person name="Clum A."/>
            <person name="Steindorff A."/>
            <person name="Ohm R.A."/>
            <person name="Martin F."/>
            <person name="Silar P."/>
            <person name="Natvig D.O."/>
            <person name="Lalanne C."/>
            <person name="Gautier V."/>
            <person name="Ament-Velasquez S.L."/>
            <person name="Kruys A."/>
            <person name="Hutchinson M.I."/>
            <person name="Powell A.J."/>
            <person name="Barry K."/>
            <person name="Miller A.N."/>
            <person name="Grigoriev I.V."/>
            <person name="Debuchy R."/>
            <person name="Gladieux P."/>
            <person name="Hiltunen Thoren M."/>
            <person name="Johannesson H."/>
        </authorList>
    </citation>
    <scope>NUCLEOTIDE SEQUENCE</scope>
    <source>
        <strain evidence="8">CBS 532.94</strain>
    </source>
</reference>
<dbReference type="Gene3D" id="3.30.200.20">
    <property type="entry name" value="Phosphorylase Kinase, domain 1"/>
    <property type="match status" value="1"/>
</dbReference>
<dbReference type="SUPFAM" id="SSF56112">
    <property type="entry name" value="Protein kinase-like (PK-like)"/>
    <property type="match status" value="1"/>
</dbReference>
<organism evidence="8 9">
    <name type="scientific">Achaetomium macrosporum</name>
    <dbReference type="NCBI Taxonomy" id="79813"/>
    <lineage>
        <taxon>Eukaryota</taxon>
        <taxon>Fungi</taxon>
        <taxon>Dikarya</taxon>
        <taxon>Ascomycota</taxon>
        <taxon>Pezizomycotina</taxon>
        <taxon>Sordariomycetes</taxon>
        <taxon>Sordariomycetidae</taxon>
        <taxon>Sordariales</taxon>
        <taxon>Chaetomiaceae</taxon>
        <taxon>Achaetomium</taxon>
    </lineage>
</organism>
<dbReference type="GO" id="GO:0005634">
    <property type="term" value="C:nucleus"/>
    <property type="evidence" value="ECO:0007669"/>
    <property type="project" value="TreeGrafter"/>
</dbReference>
<dbReference type="InterPro" id="IPR011009">
    <property type="entry name" value="Kinase-like_dom_sf"/>
</dbReference>
<protein>
    <submittedName>
        <fullName evidence="8">Kinase-like domain-containing protein</fullName>
    </submittedName>
</protein>
<dbReference type="PANTHER" id="PTHR45646">
    <property type="entry name" value="SERINE/THREONINE-PROTEIN KINASE DOA-RELATED"/>
    <property type="match status" value="1"/>
</dbReference>
<dbReference type="GO" id="GO:0004674">
    <property type="term" value="F:protein serine/threonine kinase activity"/>
    <property type="evidence" value="ECO:0007669"/>
    <property type="project" value="UniProtKB-KW"/>
</dbReference>
<evidence type="ECO:0000256" key="3">
    <source>
        <dbReference type="ARBA" id="ARBA00022741"/>
    </source>
</evidence>
<dbReference type="PROSITE" id="PS50011">
    <property type="entry name" value="PROTEIN_KINASE_DOM"/>
    <property type="match status" value="1"/>
</dbReference>
<keyword evidence="3 6" id="KW-0547">Nucleotide-binding</keyword>
<dbReference type="SMART" id="SM00220">
    <property type="entry name" value="S_TKc"/>
    <property type="match status" value="1"/>
</dbReference>
<evidence type="ECO:0000259" key="7">
    <source>
        <dbReference type="PROSITE" id="PS50011"/>
    </source>
</evidence>
<dbReference type="InterPro" id="IPR017441">
    <property type="entry name" value="Protein_kinase_ATP_BS"/>
</dbReference>
<dbReference type="EMBL" id="MU860258">
    <property type="protein sequence ID" value="KAK4235542.1"/>
    <property type="molecule type" value="Genomic_DNA"/>
</dbReference>
<comment type="caution">
    <text evidence="8">The sequence shown here is derived from an EMBL/GenBank/DDBJ whole genome shotgun (WGS) entry which is preliminary data.</text>
</comment>
<evidence type="ECO:0000313" key="9">
    <source>
        <dbReference type="Proteomes" id="UP001303760"/>
    </source>
</evidence>
<keyword evidence="9" id="KW-1185">Reference proteome</keyword>
<gene>
    <name evidence="8" type="ORF">C8A03DRAFT_36604</name>
</gene>
<accession>A0AAN7C5S0</accession>
<keyword evidence="2" id="KW-0808">Transferase</keyword>
<feature type="domain" description="Protein kinase" evidence="7">
    <location>
        <begin position="44"/>
        <end position="334"/>
    </location>
</feature>
<evidence type="ECO:0000313" key="8">
    <source>
        <dbReference type="EMBL" id="KAK4235542.1"/>
    </source>
</evidence>
<feature type="binding site" evidence="6">
    <location>
        <position position="73"/>
    </location>
    <ligand>
        <name>ATP</name>
        <dbReference type="ChEBI" id="CHEBI:30616"/>
    </ligand>
</feature>
<keyword evidence="1" id="KW-0723">Serine/threonine-protein kinase</keyword>
<evidence type="ECO:0000256" key="4">
    <source>
        <dbReference type="ARBA" id="ARBA00022777"/>
    </source>
</evidence>
<dbReference type="GO" id="GO:0005524">
    <property type="term" value="F:ATP binding"/>
    <property type="evidence" value="ECO:0007669"/>
    <property type="project" value="UniProtKB-UniRule"/>
</dbReference>
<proteinExistence type="predicted"/>
<evidence type="ECO:0000256" key="1">
    <source>
        <dbReference type="ARBA" id="ARBA00022527"/>
    </source>
</evidence>
<dbReference type="Proteomes" id="UP001303760">
    <property type="component" value="Unassembled WGS sequence"/>
</dbReference>
<keyword evidence="4 8" id="KW-0418">Kinase</keyword>
<dbReference type="PROSITE" id="PS00107">
    <property type="entry name" value="PROTEIN_KINASE_ATP"/>
    <property type="match status" value="1"/>
</dbReference>
<evidence type="ECO:0000256" key="5">
    <source>
        <dbReference type="ARBA" id="ARBA00022840"/>
    </source>
</evidence>
<evidence type="ECO:0000256" key="2">
    <source>
        <dbReference type="ARBA" id="ARBA00022679"/>
    </source>
</evidence>
<dbReference type="InterPro" id="IPR000719">
    <property type="entry name" value="Prot_kinase_dom"/>
</dbReference>
<evidence type="ECO:0000256" key="6">
    <source>
        <dbReference type="PROSITE-ProRule" id="PRU10141"/>
    </source>
</evidence>
<dbReference type="Gene3D" id="1.10.510.10">
    <property type="entry name" value="Transferase(Phosphotransferase) domain 1"/>
    <property type="match status" value="1"/>
</dbReference>